<evidence type="ECO:0000313" key="1">
    <source>
        <dbReference type="EMBL" id="PIS15557.1"/>
    </source>
</evidence>
<dbReference type="Proteomes" id="UP000231198">
    <property type="component" value="Unassembled WGS sequence"/>
</dbReference>
<gene>
    <name evidence="1" type="ORF">COT62_03030</name>
</gene>
<name>A0A2H0WSF2_9BACT</name>
<evidence type="ECO:0000313" key="2">
    <source>
        <dbReference type="Proteomes" id="UP000231198"/>
    </source>
</evidence>
<dbReference type="EMBL" id="PEZG01000064">
    <property type="protein sequence ID" value="PIS15557.1"/>
    <property type="molecule type" value="Genomic_DNA"/>
</dbReference>
<comment type="caution">
    <text evidence="1">The sequence shown here is derived from an EMBL/GenBank/DDBJ whole genome shotgun (WGS) entry which is preliminary data.</text>
</comment>
<organism evidence="1 2">
    <name type="scientific">Candidatus Roizmanbacteria bacterium CG09_land_8_20_14_0_10_41_9</name>
    <dbReference type="NCBI Taxonomy" id="1974850"/>
    <lineage>
        <taxon>Bacteria</taxon>
        <taxon>Candidatus Roizmaniibacteriota</taxon>
    </lineage>
</organism>
<accession>A0A2H0WSF2</accession>
<dbReference type="AlphaFoldDB" id="A0A2H0WSF2"/>
<reference evidence="2" key="1">
    <citation type="submission" date="2017-09" db="EMBL/GenBank/DDBJ databases">
        <title>Depth-based differentiation of microbial function through sediment-hosted aquifers and enrichment of novel symbionts in the deep terrestrial subsurface.</title>
        <authorList>
            <person name="Probst A.J."/>
            <person name="Ladd B."/>
            <person name="Jarett J.K."/>
            <person name="Geller-Mcgrath D.E."/>
            <person name="Sieber C.M.K."/>
            <person name="Emerson J.B."/>
            <person name="Anantharaman K."/>
            <person name="Thomas B.C."/>
            <person name="Malmstrom R."/>
            <person name="Stieglmeier M."/>
            <person name="Klingl A."/>
            <person name="Woyke T."/>
            <person name="Ryan C.M."/>
            <person name="Banfield J.F."/>
        </authorList>
    </citation>
    <scope>NUCLEOTIDE SEQUENCE [LARGE SCALE GENOMIC DNA]</scope>
</reference>
<proteinExistence type="predicted"/>
<protein>
    <submittedName>
        <fullName evidence="1">Uncharacterized protein</fullName>
    </submittedName>
</protein>
<sequence length="97" mass="11350">MNFKVRPLQGDIAVLNLKNRQLLEVLWSLGKLEEFFHKEVTQVSADQKESFFTMFDNLQDKLERELNTLSLKNERIAKTSTTLEMEIIKEFSDGPMN</sequence>